<evidence type="ECO:0000256" key="2">
    <source>
        <dbReference type="ARBA" id="ARBA00012479"/>
    </source>
</evidence>
<name>A0A2K9NQF7_BACTC</name>
<comment type="function">
    <text evidence="7">Serine hydrolase involved in the detoxification of formaldehyde.</text>
</comment>
<dbReference type="KEGG" id="bsto:C0V70_06325"/>
<evidence type="ECO:0000256" key="6">
    <source>
        <dbReference type="NCBIfam" id="TIGR02821"/>
    </source>
</evidence>
<dbReference type="Pfam" id="PF00756">
    <property type="entry name" value="Esterase"/>
    <property type="match status" value="1"/>
</dbReference>
<dbReference type="EC" id="3.1.2.12" evidence="2 6"/>
<keyword evidence="9" id="KW-1185">Reference proteome</keyword>
<keyword evidence="3 7" id="KW-0719">Serine esterase</keyword>
<dbReference type="FunFam" id="3.40.50.1820:FF:000002">
    <property type="entry name" value="S-formylglutathione hydrolase"/>
    <property type="match status" value="1"/>
</dbReference>
<sequence length="273" mass="30562">MKQLKSHKTFEGKTEFWSHESAATKTEMKFSTFIPNSEVKGCLIWLSGLTCTEENFITKAGAQKFLAEKNLMVIAPDTSPRGLNLHGEHDSYDFGSGAGFYLNATTPGYADHYKMDDYIVNDLYNVITNEFKVKNVSIFGHSMGGHGALVLGLRNPDKFKAVSAFSPIVHPSVSPWGMKAFNGYLGNDKSAWSAYDATELLMSGKKHPAKILVHQGLQDEFFAKELLTEHLREAAQKAGQEFEINLCEGYDHSYYFISTFMEVHVAHHAKYLN</sequence>
<protein>
    <recommendedName>
        <fullName evidence="2 6">S-formylglutathione hydrolase</fullName>
        <ecNumber evidence="2 6">3.1.2.12</ecNumber>
    </recommendedName>
</protein>
<dbReference type="GO" id="GO:0046294">
    <property type="term" value="P:formaldehyde catabolic process"/>
    <property type="evidence" value="ECO:0007669"/>
    <property type="project" value="InterPro"/>
</dbReference>
<evidence type="ECO:0000256" key="5">
    <source>
        <dbReference type="ARBA" id="ARBA00047590"/>
    </source>
</evidence>
<dbReference type="GO" id="GO:0018738">
    <property type="term" value="F:S-formylglutathione hydrolase activity"/>
    <property type="evidence" value="ECO:0007669"/>
    <property type="project" value="UniProtKB-UniRule"/>
</dbReference>
<comment type="catalytic activity">
    <reaction evidence="5 7">
        <text>S-formylglutathione + H2O = formate + glutathione + H(+)</text>
        <dbReference type="Rhea" id="RHEA:14961"/>
        <dbReference type="ChEBI" id="CHEBI:15377"/>
        <dbReference type="ChEBI" id="CHEBI:15378"/>
        <dbReference type="ChEBI" id="CHEBI:15740"/>
        <dbReference type="ChEBI" id="CHEBI:57688"/>
        <dbReference type="ChEBI" id="CHEBI:57925"/>
        <dbReference type="EC" id="3.1.2.12"/>
    </reaction>
</comment>
<dbReference type="EMBL" id="CP025704">
    <property type="protein sequence ID" value="AUN97732.1"/>
    <property type="molecule type" value="Genomic_DNA"/>
</dbReference>
<dbReference type="InterPro" id="IPR000801">
    <property type="entry name" value="Esterase-like"/>
</dbReference>
<dbReference type="InterPro" id="IPR029058">
    <property type="entry name" value="AB_hydrolase_fold"/>
</dbReference>
<evidence type="ECO:0000313" key="9">
    <source>
        <dbReference type="Proteomes" id="UP000235584"/>
    </source>
</evidence>
<dbReference type="NCBIfam" id="TIGR02821">
    <property type="entry name" value="fghA_ester_D"/>
    <property type="match status" value="1"/>
</dbReference>
<dbReference type="AlphaFoldDB" id="A0A2K9NQF7"/>
<accession>A0A2K9NQF7</accession>
<dbReference type="PANTHER" id="PTHR10061">
    <property type="entry name" value="S-FORMYLGLUTATHIONE HYDROLASE"/>
    <property type="match status" value="1"/>
</dbReference>
<keyword evidence="4 7" id="KW-0378">Hydrolase</keyword>
<organism evidence="8 9">
    <name type="scientific">Bacteriovorax stolpii</name>
    <name type="common">Bdellovibrio stolpii</name>
    <dbReference type="NCBI Taxonomy" id="960"/>
    <lineage>
        <taxon>Bacteria</taxon>
        <taxon>Pseudomonadati</taxon>
        <taxon>Bdellovibrionota</taxon>
        <taxon>Bacteriovoracia</taxon>
        <taxon>Bacteriovoracales</taxon>
        <taxon>Bacteriovoracaceae</taxon>
        <taxon>Bacteriovorax</taxon>
    </lineage>
</organism>
<dbReference type="GO" id="GO:0005829">
    <property type="term" value="C:cytosol"/>
    <property type="evidence" value="ECO:0007669"/>
    <property type="project" value="TreeGrafter"/>
</dbReference>
<evidence type="ECO:0000256" key="4">
    <source>
        <dbReference type="ARBA" id="ARBA00022801"/>
    </source>
</evidence>
<dbReference type="Proteomes" id="UP000235584">
    <property type="component" value="Chromosome"/>
</dbReference>
<comment type="similarity">
    <text evidence="1 7">Belongs to the esterase D family.</text>
</comment>
<proteinExistence type="inferred from homology"/>
<dbReference type="InterPro" id="IPR014186">
    <property type="entry name" value="S-formylglutathione_hydrol"/>
</dbReference>
<evidence type="ECO:0000256" key="1">
    <source>
        <dbReference type="ARBA" id="ARBA00005622"/>
    </source>
</evidence>
<dbReference type="GO" id="GO:0052689">
    <property type="term" value="F:carboxylic ester hydrolase activity"/>
    <property type="evidence" value="ECO:0007669"/>
    <property type="project" value="UniProtKB-KW"/>
</dbReference>
<dbReference type="SUPFAM" id="SSF53474">
    <property type="entry name" value="alpha/beta-Hydrolases"/>
    <property type="match status" value="1"/>
</dbReference>
<evidence type="ECO:0000313" key="8">
    <source>
        <dbReference type="EMBL" id="AUN97732.1"/>
    </source>
</evidence>
<dbReference type="RefSeq" id="WP_102243025.1">
    <property type="nucleotide sequence ID" value="NZ_CP025704.1"/>
</dbReference>
<evidence type="ECO:0000256" key="3">
    <source>
        <dbReference type="ARBA" id="ARBA00022487"/>
    </source>
</evidence>
<dbReference type="Gene3D" id="3.40.50.1820">
    <property type="entry name" value="alpha/beta hydrolase"/>
    <property type="match status" value="1"/>
</dbReference>
<gene>
    <name evidence="8" type="primary">fghA</name>
    <name evidence="8" type="ORF">C0V70_06325</name>
</gene>
<dbReference type="PANTHER" id="PTHR10061:SF0">
    <property type="entry name" value="S-FORMYLGLUTATHIONE HYDROLASE"/>
    <property type="match status" value="1"/>
</dbReference>
<evidence type="ECO:0000256" key="7">
    <source>
        <dbReference type="RuleBase" id="RU363068"/>
    </source>
</evidence>
<reference evidence="8 9" key="1">
    <citation type="submission" date="2018-01" db="EMBL/GenBank/DDBJ databases">
        <title>Complete genome sequence of Bacteriovorax stolpii DSM12778.</title>
        <authorList>
            <person name="Tang B."/>
            <person name="Chang J."/>
        </authorList>
    </citation>
    <scope>NUCLEOTIDE SEQUENCE [LARGE SCALE GENOMIC DNA]</scope>
    <source>
        <strain evidence="8 9">DSM 12778</strain>
    </source>
</reference>